<dbReference type="RefSeq" id="WP_163901947.1">
    <property type="nucleotide sequence ID" value="NZ_AP022599.1"/>
</dbReference>
<dbReference type="EMBL" id="AP022599">
    <property type="protein sequence ID" value="BBY82110.1"/>
    <property type="molecule type" value="Genomic_DNA"/>
</dbReference>
<gene>
    <name evidence="1" type="ORF">MPUL_32680</name>
</gene>
<dbReference type="AlphaFoldDB" id="A0A7I7UM89"/>
<sequence length="117" mass="12719">MHSNANPGQNLPLPVGAVCVEPWYHPDKPAFESSNGEPGSLRYFIGSKWEVSRADPSEKPLLVQVDGNQYADDGLVERFVVLDGDVMTPGQARQLAAVLTAAADDIEAAIETEWARR</sequence>
<keyword evidence="2" id="KW-1185">Reference proteome</keyword>
<dbReference type="Proteomes" id="UP000467252">
    <property type="component" value="Chromosome"/>
</dbReference>
<name>A0A7I7UM89_MYCPV</name>
<organism evidence="1 2">
    <name type="scientific">Mycolicibacterium pulveris</name>
    <name type="common">Mycobacterium pulveris</name>
    <dbReference type="NCBI Taxonomy" id="36813"/>
    <lineage>
        <taxon>Bacteria</taxon>
        <taxon>Bacillati</taxon>
        <taxon>Actinomycetota</taxon>
        <taxon>Actinomycetes</taxon>
        <taxon>Mycobacteriales</taxon>
        <taxon>Mycobacteriaceae</taxon>
        <taxon>Mycolicibacterium</taxon>
    </lineage>
</organism>
<proteinExistence type="predicted"/>
<evidence type="ECO:0000313" key="1">
    <source>
        <dbReference type="EMBL" id="BBY82110.1"/>
    </source>
</evidence>
<accession>A0A7I7UM89</accession>
<evidence type="ECO:0000313" key="2">
    <source>
        <dbReference type="Proteomes" id="UP000467252"/>
    </source>
</evidence>
<reference evidence="1 2" key="1">
    <citation type="journal article" date="2019" name="Emerg. Microbes Infect.">
        <title>Comprehensive subspecies identification of 175 nontuberculous mycobacteria species based on 7547 genomic profiles.</title>
        <authorList>
            <person name="Matsumoto Y."/>
            <person name="Kinjo T."/>
            <person name="Motooka D."/>
            <person name="Nabeya D."/>
            <person name="Jung N."/>
            <person name="Uechi K."/>
            <person name="Horii T."/>
            <person name="Iida T."/>
            <person name="Fujita J."/>
            <person name="Nakamura S."/>
        </authorList>
    </citation>
    <scope>NUCLEOTIDE SEQUENCE [LARGE SCALE GENOMIC DNA]</scope>
    <source>
        <strain evidence="1 2">JCM 6370</strain>
    </source>
</reference>
<protein>
    <submittedName>
        <fullName evidence="1">Uncharacterized protein</fullName>
    </submittedName>
</protein>